<comment type="caution">
    <text evidence="1">The sequence shown here is derived from an EMBL/GenBank/DDBJ whole genome shotgun (WGS) entry which is preliminary data.</text>
</comment>
<dbReference type="EMBL" id="JAASQI010000005">
    <property type="protein sequence ID" value="NIJ58531.1"/>
    <property type="molecule type" value="Genomic_DNA"/>
</dbReference>
<reference evidence="1 2" key="1">
    <citation type="submission" date="2020-03" db="EMBL/GenBank/DDBJ databases">
        <title>Genomic Encyclopedia of Type Strains, Phase IV (KMG-IV): sequencing the most valuable type-strain genomes for metagenomic binning, comparative biology and taxonomic classification.</title>
        <authorList>
            <person name="Goeker M."/>
        </authorList>
    </citation>
    <scope>NUCLEOTIDE SEQUENCE [LARGE SCALE GENOMIC DNA]</scope>
    <source>
        <strain evidence="1 2">DSM 103870</strain>
    </source>
</reference>
<keyword evidence="2" id="KW-1185">Reference proteome</keyword>
<organism evidence="1 2">
    <name type="scientific">Pseudochelatococcus lubricantis</name>
    <dbReference type="NCBI Taxonomy" id="1538102"/>
    <lineage>
        <taxon>Bacteria</taxon>
        <taxon>Pseudomonadati</taxon>
        <taxon>Pseudomonadota</taxon>
        <taxon>Alphaproteobacteria</taxon>
        <taxon>Hyphomicrobiales</taxon>
        <taxon>Chelatococcaceae</taxon>
        <taxon>Pseudochelatococcus</taxon>
    </lineage>
</organism>
<sequence length="160" mass="18294">MNGFRDIIARLWDTLDLGAPAFAADNAVELETDEVVVRLSPAVSGYEMVLSATAGHLASDPVERMAQTRQMLKSNLRHLTISSALVALGRGDMAETIFIRKNITYTSISISRIISLIEEFIVHYRHIKEIIYNKYNDKYDRYREISTLNKSHKMNFIFRP</sequence>
<evidence type="ECO:0000313" key="2">
    <source>
        <dbReference type="Proteomes" id="UP001429580"/>
    </source>
</evidence>
<proteinExistence type="predicted"/>
<dbReference type="Proteomes" id="UP001429580">
    <property type="component" value="Unassembled WGS sequence"/>
</dbReference>
<accession>A0ABX0V017</accession>
<name>A0ABX0V017_9HYPH</name>
<dbReference type="RefSeq" id="WP_166952960.1">
    <property type="nucleotide sequence ID" value="NZ_JAASQI010000005.1"/>
</dbReference>
<evidence type="ECO:0008006" key="3">
    <source>
        <dbReference type="Google" id="ProtNLM"/>
    </source>
</evidence>
<gene>
    <name evidence="1" type="ORF">FHS82_002379</name>
</gene>
<protein>
    <recommendedName>
        <fullName evidence="3">Roadblock/LAMTOR2 domain-containing protein</fullName>
    </recommendedName>
</protein>
<dbReference type="Gene3D" id="3.30.1460.10">
    <property type="match status" value="1"/>
</dbReference>
<evidence type="ECO:0000313" key="1">
    <source>
        <dbReference type="EMBL" id="NIJ58531.1"/>
    </source>
</evidence>